<dbReference type="GeneID" id="117641866"/>
<dbReference type="RefSeq" id="XP_034235464.1">
    <property type="nucleotide sequence ID" value="XM_034379573.1"/>
</dbReference>
<protein>
    <submittedName>
        <fullName evidence="3 4">Uncharacterized protein LOC117641866</fullName>
    </submittedName>
</protein>
<feature type="region of interest" description="Disordered" evidence="1">
    <location>
        <begin position="1"/>
        <end position="39"/>
    </location>
</feature>
<dbReference type="Gene3D" id="1.20.120.1250">
    <property type="entry name" value="Sulfhydryl oxidase R596, ORFan domain"/>
    <property type="match status" value="1"/>
</dbReference>
<dbReference type="OrthoDB" id="8188991at2759"/>
<gene>
    <name evidence="3 4" type="primary">LOC117641866</name>
</gene>
<feature type="compositionally biased region" description="Basic and acidic residues" evidence="1">
    <location>
        <begin position="1"/>
        <end position="15"/>
    </location>
</feature>
<dbReference type="AlphaFoldDB" id="A0A6P8YG22"/>
<sequence>MPKVKSESTAERRSEGSGWQGGQLFGSENTETTFTGGGFKDKEKAKETLKLLDGRDINYQYQVINSMFNRAKVILKRTKDAEKVKNLQEAVSTFEDWLDDYKTHSRSKENFGYLPLDTVHAFERLAKEQGVLNGKGPTFLQVYEEADGDLKKLRVKKVDGADTTWDIHRNRNLKPLVEKLNKDNEPLYTSKGQPSKQHLALIVWGYSPEAGKVKKLAAAGAKEAKKSSSEDESS</sequence>
<name>A0A6P8YG22_THRPL</name>
<dbReference type="CTD" id="42953"/>
<keyword evidence="2" id="KW-1185">Reference proteome</keyword>
<reference evidence="3 4" key="1">
    <citation type="submission" date="2025-04" db="UniProtKB">
        <authorList>
            <consortium name="RefSeq"/>
        </authorList>
    </citation>
    <scope>IDENTIFICATION</scope>
    <source>
        <tissue evidence="3 4">Total insect</tissue>
    </source>
</reference>
<dbReference type="KEGG" id="tpal:117641866"/>
<dbReference type="RefSeq" id="XP_034235466.1">
    <property type="nucleotide sequence ID" value="XM_034379575.1"/>
</dbReference>
<evidence type="ECO:0000313" key="4">
    <source>
        <dbReference type="RefSeq" id="XP_034235466.1"/>
    </source>
</evidence>
<dbReference type="Proteomes" id="UP000515158">
    <property type="component" value="Unplaced"/>
</dbReference>
<organism evidence="4">
    <name type="scientific">Thrips palmi</name>
    <name type="common">Melon thrips</name>
    <dbReference type="NCBI Taxonomy" id="161013"/>
    <lineage>
        <taxon>Eukaryota</taxon>
        <taxon>Metazoa</taxon>
        <taxon>Ecdysozoa</taxon>
        <taxon>Arthropoda</taxon>
        <taxon>Hexapoda</taxon>
        <taxon>Insecta</taxon>
        <taxon>Pterygota</taxon>
        <taxon>Neoptera</taxon>
        <taxon>Paraneoptera</taxon>
        <taxon>Thysanoptera</taxon>
        <taxon>Terebrantia</taxon>
        <taxon>Thripoidea</taxon>
        <taxon>Thripidae</taxon>
        <taxon>Thrips</taxon>
    </lineage>
</organism>
<evidence type="ECO:0000256" key="1">
    <source>
        <dbReference type="SAM" id="MobiDB-lite"/>
    </source>
</evidence>
<feature type="compositionally biased region" description="Low complexity" evidence="1">
    <location>
        <begin position="25"/>
        <end position="34"/>
    </location>
</feature>
<accession>A0A6P8YG22</accession>
<evidence type="ECO:0000313" key="2">
    <source>
        <dbReference type="Proteomes" id="UP000515158"/>
    </source>
</evidence>
<proteinExistence type="predicted"/>
<evidence type="ECO:0000313" key="3">
    <source>
        <dbReference type="RefSeq" id="XP_034235464.1"/>
    </source>
</evidence>